<evidence type="ECO:0000313" key="2">
    <source>
        <dbReference type="EMBL" id="KAF2435965.1"/>
    </source>
</evidence>
<dbReference type="OrthoDB" id="10011777at2759"/>
<sequence>MAETEVVTVIAVLSPKPGKKQRVIELLTTLVNGVTAHEPKTLQYEMHTQIDSDDIVMIEKYVDVEARLIHRDQPHFMEMFKVIANEKLLSQDLELRVLKKIAGFANR</sequence>
<protein>
    <recommendedName>
        <fullName evidence="1">ABM domain-containing protein</fullName>
    </recommendedName>
</protein>
<gene>
    <name evidence="2" type="ORF">EJ08DRAFT_645630</name>
</gene>
<accession>A0A9P4U3I1</accession>
<dbReference type="PANTHER" id="PTHR40624">
    <property type="entry name" value="BIOSYNTHESIS MONOOXYGENASE, PUTATIVE (AFU_ORTHOLOGUE AFUA_1G12025)-RELATED"/>
    <property type="match status" value="1"/>
</dbReference>
<evidence type="ECO:0000313" key="3">
    <source>
        <dbReference type="Proteomes" id="UP000800235"/>
    </source>
</evidence>
<evidence type="ECO:0000259" key="1">
    <source>
        <dbReference type="PROSITE" id="PS51725"/>
    </source>
</evidence>
<dbReference type="AlphaFoldDB" id="A0A9P4U3I1"/>
<dbReference type="InterPro" id="IPR007138">
    <property type="entry name" value="ABM_dom"/>
</dbReference>
<dbReference type="PANTHER" id="PTHR40624:SF1">
    <property type="entry name" value="BIOSYNTHESIS MONOOXYGENASE, PUTATIVE (AFU_ORTHOLOGUE AFUA_1G12025)-RELATED"/>
    <property type="match status" value="1"/>
</dbReference>
<organism evidence="2 3">
    <name type="scientific">Tothia fuscella</name>
    <dbReference type="NCBI Taxonomy" id="1048955"/>
    <lineage>
        <taxon>Eukaryota</taxon>
        <taxon>Fungi</taxon>
        <taxon>Dikarya</taxon>
        <taxon>Ascomycota</taxon>
        <taxon>Pezizomycotina</taxon>
        <taxon>Dothideomycetes</taxon>
        <taxon>Pleosporomycetidae</taxon>
        <taxon>Venturiales</taxon>
        <taxon>Cylindrosympodiaceae</taxon>
        <taxon>Tothia</taxon>
    </lineage>
</organism>
<dbReference type="PROSITE" id="PS51725">
    <property type="entry name" value="ABM"/>
    <property type="match status" value="1"/>
</dbReference>
<reference evidence="2" key="1">
    <citation type="journal article" date="2020" name="Stud. Mycol.">
        <title>101 Dothideomycetes genomes: a test case for predicting lifestyles and emergence of pathogens.</title>
        <authorList>
            <person name="Haridas S."/>
            <person name="Albert R."/>
            <person name="Binder M."/>
            <person name="Bloem J."/>
            <person name="Labutti K."/>
            <person name="Salamov A."/>
            <person name="Andreopoulos B."/>
            <person name="Baker S."/>
            <person name="Barry K."/>
            <person name="Bills G."/>
            <person name="Bluhm B."/>
            <person name="Cannon C."/>
            <person name="Castanera R."/>
            <person name="Culley D."/>
            <person name="Daum C."/>
            <person name="Ezra D."/>
            <person name="Gonzalez J."/>
            <person name="Henrissat B."/>
            <person name="Kuo A."/>
            <person name="Liang C."/>
            <person name="Lipzen A."/>
            <person name="Lutzoni F."/>
            <person name="Magnuson J."/>
            <person name="Mondo S."/>
            <person name="Nolan M."/>
            <person name="Ohm R."/>
            <person name="Pangilinan J."/>
            <person name="Park H.-J."/>
            <person name="Ramirez L."/>
            <person name="Alfaro M."/>
            <person name="Sun H."/>
            <person name="Tritt A."/>
            <person name="Yoshinaga Y."/>
            <person name="Zwiers L.-H."/>
            <person name="Turgeon B."/>
            <person name="Goodwin S."/>
            <person name="Spatafora J."/>
            <person name="Crous P."/>
            <person name="Grigoriev I."/>
        </authorList>
    </citation>
    <scope>NUCLEOTIDE SEQUENCE</scope>
    <source>
        <strain evidence="2">CBS 130266</strain>
    </source>
</reference>
<proteinExistence type="predicted"/>
<dbReference type="Pfam" id="PF03992">
    <property type="entry name" value="ABM"/>
    <property type="match status" value="1"/>
</dbReference>
<name>A0A9P4U3I1_9PEZI</name>
<comment type="caution">
    <text evidence="2">The sequence shown here is derived from an EMBL/GenBank/DDBJ whole genome shotgun (WGS) entry which is preliminary data.</text>
</comment>
<dbReference type="SUPFAM" id="SSF54909">
    <property type="entry name" value="Dimeric alpha+beta barrel"/>
    <property type="match status" value="1"/>
</dbReference>
<dbReference type="EMBL" id="MU007012">
    <property type="protein sequence ID" value="KAF2435965.1"/>
    <property type="molecule type" value="Genomic_DNA"/>
</dbReference>
<feature type="domain" description="ABM" evidence="1">
    <location>
        <begin position="7"/>
        <end position="98"/>
    </location>
</feature>
<dbReference type="Gene3D" id="3.30.70.100">
    <property type="match status" value="1"/>
</dbReference>
<dbReference type="Proteomes" id="UP000800235">
    <property type="component" value="Unassembled WGS sequence"/>
</dbReference>
<dbReference type="InterPro" id="IPR011008">
    <property type="entry name" value="Dimeric_a/b-barrel"/>
</dbReference>
<keyword evidence="3" id="KW-1185">Reference proteome</keyword>